<feature type="binding site" evidence="7">
    <location>
        <position position="99"/>
    </location>
    <ligand>
        <name>Zn(2+)</name>
        <dbReference type="ChEBI" id="CHEBI:29105"/>
    </ligand>
</feature>
<evidence type="ECO:0000256" key="4">
    <source>
        <dbReference type="ARBA" id="ARBA00023015"/>
    </source>
</evidence>
<dbReference type="AlphaFoldDB" id="A0A1H2VYP7"/>
<sequence length="147" mass="16897">MDKKGSPLDARQLIRRAGLKCTQARLQVLAMLLDQREVLSADEIYQKLLQTGATLNFSTVYRILESFTEKKLTEKVLLPQSRKYGFLLYTLSHTHHLICLGCHKVVNIDGCPLHGFEEDLAQKTHFEIVGHYLELYGYCEECRKKAL</sequence>
<evidence type="ECO:0000256" key="8">
    <source>
        <dbReference type="PIRSR" id="PIRSR602481-2"/>
    </source>
</evidence>
<dbReference type="Pfam" id="PF01475">
    <property type="entry name" value="FUR"/>
    <property type="match status" value="1"/>
</dbReference>
<dbReference type="Gene3D" id="3.30.1490.190">
    <property type="match status" value="1"/>
</dbReference>
<protein>
    <submittedName>
        <fullName evidence="9">Fur family transcriptional regulator, ferric uptake regulator</fullName>
    </submittedName>
</protein>
<keyword evidence="5" id="KW-0238">DNA-binding</keyword>
<dbReference type="GeneID" id="78333835"/>
<dbReference type="GO" id="GO:0003700">
    <property type="term" value="F:DNA-binding transcription factor activity"/>
    <property type="evidence" value="ECO:0007669"/>
    <property type="project" value="InterPro"/>
</dbReference>
<keyword evidence="3 7" id="KW-0862">Zinc</keyword>
<evidence type="ECO:0000256" key="1">
    <source>
        <dbReference type="ARBA" id="ARBA00007957"/>
    </source>
</evidence>
<dbReference type="InterPro" id="IPR043135">
    <property type="entry name" value="Fur_C"/>
</dbReference>
<keyword evidence="2" id="KW-0678">Repressor</keyword>
<dbReference type="GO" id="GO:1900376">
    <property type="term" value="P:regulation of secondary metabolite biosynthetic process"/>
    <property type="evidence" value="ECO:0007669"/>
    <property type="project" value="TreeGrafter"/>
</dbReference>
<feature type="binding site" evidence="8">
    <location>
        <position position="131"/>
    </location>
    <ligand>
        <name>Fe cation</name>
        <dbReference type="ChEBI" id="CHEBI:24875"/>
    </ligand>
</feature>
<comment type="cofactor">
    <cofactor evidence="7">
        <name>Zn(2+)</name>
        <dbReference type="ChEBI" id="CHEBI:29105"/>
    </cofactor>
    <text evidence="7">Binds 1 zinc ion per subunit.</text>
</comment>
<keyword evidence="8" id="KW-0408">Iron</keyword>
<dbReference type="OMA" id="DMKHFAI"/>
<dbReference type="GO" id="GO:0000976">
    <property type="term" value="F:transcription cis-regulatory region binding"/>
    <property type="evidence" value="ECO:0007669"/>
    <property type="project" value="TreeGrafter"/>
</dbReference>
<keyword evidence="6" id="KW-0804">Transcription</keyword>
<evidence type="ECO:0000256" key="5">
    <source>
        <dbReference type="ARBA" id="ARBA00023125"/>
    </source>
</evidence>
<evidence type="ECO:0000313" key="10">
    <source>
        <dbReference type="Proteomes" id="UP000182379"/>
    </source>
</evidence>
<keyword evidence="7" id="KW-0479">Metal-binding</keyword>
<comment type="cofactor">
    <cofactor evidence="8">
        <name>Mn(2+)</name>
        <dbReference type="ChEBI" id="CHEBI:29035"/>
    </cofactor>
    <cofactor evidence="8">
        <name>Fe(2+)</name>
        <dbReference type="ChEBI" id="CHEBI:29033"/>
    </cofactor>
    <text evidence="8">Binds 1 Mn(2+) or Fe(2+) ion per subunit.</text>
</comment>
<keyword evidence="4" id="KW-0805">Transcription regulation</keyword>
<comment type="caution">
    <text evidence="9">The sequence shown here is derived from an EMBL/GenBank/DDBJ whole genome shotgun (WGS) entry which is preliminary data.</text>
</comment>
<dbReference type="InterPro" id="IPR036390">
    <property type="entry name" value="WH_DNA-bd_sf"/>
</dbReference>
<proteinExistence type="inferred from homology"/>
<gene>
    <name evidence="9" type="ORF">SAMN05216495_10540</name>
</gene>
<accession>A0A1H2VYP7</accession>
<dbReference type="Gene3D" id="1.10.10.10">
    <property type="entry name" value="Winged helix-like DNA-binding domain superfamily/Winged helix DNA-binding domain"/>
    <property type="match status" value="1"/>
</dbReference>
<dbReference type="EMBL" id="FNOP01000005">
    <property type="protein sequence ID" value="SDW73475.1"/>
    <property type="molecule type" value="Genomic_DNA"/>
</dbReference>
<dbReference type="PANTHER" id="PTHR33202">
    <property type="entry name" value="ZINC UPTAKE REGULATION PROTEIN"/>
    <property type="match status" value="1"/>
</dbReference>
<evidence type="ECO:0000256" key="2">
    <source>
        <dbReference type="ARBA" id="ARBA00022491"/>
    </source>
</evidence>
<dbReference type="SUPFAM" id="SSF46785">
    <property type="entry name" value="Winged helix' DNA-binding domain"/>
    <property type="match status" value="1"/>
</dbReference>
<comment type="similarity">
    <text evidence="1">Belongs to the Fur family.</text>
</comment>
<feature type="binding site" evidence="8">
    <location>
        <position position="93"/>
    </location>
    <ligand>
        <name>Fe cation</name>
        <dbReference type="ChEBI" id="CHEBI:24875"/>
    </ligand>
</feature>
<evidence type="ECO:0000256" key="6">
    <source>
        <dbReference type="ARBA" id="ARBA00023163"/>
    </source>
</evidence>
<dbReference type="RefSeq" id="WP_012937484.1">
    <property type="nucleotide sequence ID" value="NZ_CALAKB010000006.1"/>
</dbReference>
<evidence type="ECO:0000256" key="7">
    <source>
        <dbReference type="PIRSR" id="PIRSR602481-1"/>
    </source>
</evidence>
<dbReference type="InterPro" id="IPR002481">
    <property type="entry name" value="FUR"/>
</dbReference>
<dbReference type="InterPro" id="IPR036388">
    <property type="entry name" value="WH-like_DNA-bd_sf"/>
</dbReference>
<feature type="binding site" evidence="7">
    <location>
        <position position="139"/>
    </location>
    <ligand>
        <name>Zn(2+)</name>
        <dbReference type="ChEBI" id="CHEBI:29105"/>
    </ligand>
</feature>
<dbReference type="PANTHER" id="PTHR33202:SF8">
    <property type="entry name" value="PEROXIDE-RESPONSIVE REPRESSOR PERR"/>
    <property type="match status" value="1"/>
</dbReference>
<name>A0A1H2VYP7_ACIFE</name>
<evidence type="ECO:0000313" key="9">
    <source>
        <dbReference type="EMBL" id="SDW73475.1"/>
    </source>
</evidence>
<organism evidence="9 10">
    <name type="scientific">Acidaminococcus fermentans</name>
    <dbReference type="NCBI Taxonomy" id="905"/>
    <lineage>
        <taxon>Bacteria</taxon>
        <taxon>Bacillati</taxon>
        <taxon>Bacillota</taxon>
        <taxon>Negativicutes</taxon>
        <taxon>Acidaminococcales</taxon>
        <taxon>Acidaminococcaceae</taxon>
        <taxon>Acidaminococcus</taxon>
    </lineage>
</organism>
<dbReference type="GO" id="GO:0045892">
    <property type="term" value="P:negative regulation of DNA-templated transcription"/>
    <property type="evidence" value="ECO:0007669"/>
    <property type="project" value="TreeGrafter"/>
</dbReference>
<feature type="binding site" evidence="7">
    <location>
        <position position="102"/>
    </location>
    <ligand>
        <name>Zn(2+)</name>
        <dbReference type="ChEBI" id="CHEBI:29105"/>
    </ligand>
</feature>
<evidence type="ECO:0000256" key="3">
    <source>
        <dbReference type="ARBA" id="ARBA00022833"/>
    </source>
</evidence>
<feature type="binding site" evidence="7">
    <location>
        <position position="142"/>
    </location>
    <ligand>
        <name>Zn(2+)</name>
        <dbReference type="ChEBI" id="CHEBI:29105"/>
    </ligand>
</feature>
<dbReference type="Proteomes" id="UP000182379">
    <property type="component" value="Unassembled WGS sequence"/>
</dbReference>
<dbReference type="GO" id="GO:0008270">
    <property type="term" value="F:zinc ion binding"/>
    <property type="evidence" value="ECO:0007669"/>
    <property type="project" value="TreeGrafter"/>
</dbReference>
<dbReference type="CDD" id="cd07153">
    <property type="entry name" value="Fur_like"/>
    <property type="match status" value="1"/>
</dbReference>
<reference evidence="9 10" key="1">
    <citation type="submission" date="2016-10" db="EMBL/GenBank/DDBJ databases">
        <authorList>
            <person name="Varghese N."/>
            <person name="Submissions S."/>
        </authorList>
    </citation>
    <scope>NUCLEOTIDE SEQUENCE [LARGE SCALE GENOMIC DNA]</scope>
    <source>
        <strain evidence="9 10">WCC6</strain>
    </source>
</reference>